<reference evidence="1 2" key="1">
    <citation type="journal article" date="2004" name="Proc. Natl. Acad. Sci. U.S.A.">
        <title>The complete genomic sequence of Nocardia farcinica IFM 10152.</title>
        <authorList>
            <person name="Ishikawa J."/>
            <person name="Yamashita A."/>
            <person name="Mikami Y."/>
            <person name="Hoshino Y."/>
            <person name="Kurita H."/>
            <person name="Hotta K."/>
            <person name="Shiba T."/>
            <person name="Hattori M."/>
        </authorList>
    </citation>
    <scope>NUCLEOTIDE SEQUENCE [LARGE SCALE GENOMIC DNA]</scope>
    <source>
        <strain evidence="1 2">IFM 10152</strain>
    </source>
</reference>
<dbReference type="GeneID" id="61136540"/>
<dbReference type="OrthoDB" id="4563074at2"/>
<dbReference type="Gene3D" id="3.40.50.1010">
    <property type="entry name" value="5'-nuclease"/>
    <property type="match status" value="1"/>
</dbReference>
<gene>
    <name evidence="1" type="ordered locus">NFA_50070</name>
</gene>
<dbReference type="RefSeq" id="WP_011211542.1">
    <property type="nucleotide sequence ID" value="NC_006361.1"/>
</dbReference>
<name>Q5YPN2_NOCFA</name>
<organism evidence="1 2">
    <name type="scientific">Nocardia farcinica (strain IFM 10152)</name>
    <dbReference type="NCBI Taxonomy" id="247156"/>
    <lineage>
        <taxon>Bacteria</taxon>
        <taxon>Bacillati</taxon>
        <taxon>Actinomycetota</taxon>
        <taxon>Actinomycetes</taxon>
        <taxon>Mycobacteriales</taxon>
        <taxon>Nocardiaceae</taxon>
        <taxon>Nocardia</taxon>
    </lineage>
</organism>
<keyword evidence="2" id="KW-1185">Reference proteome</keyword>
<dbReference type="EMBL" id="AP006618">
    <property type="protein sequence ID" value="BAD59859.1"/>
    <property type="molecule type" value="Genomic_DNA"/>
</dbReference>
<evidence type="ECO:0000313" key="2">
    <source>
        <dbReference type="Proteomes" id="UP000006820"/>
    </source>
</evidence>
<dbReference type="HOGENOM" id="CLU_1990324_0_0_11"/>
<accession>Q5YPN2</accession>
<proteinExistence type="predicted"/>
<protein>
    <submittedName>
        <fullName evidence="1">Uncharacterized protein</fullName>
    </submittedName>
</protein>
<sequence length="125" mass="14099">MEQARQVTGGATKTETMCTALRLLVRQQQQHDAIEWFADRTSFLFEYEIAVTAVNSCAAVVHYDKHFELISAAIPGLLQYWIVPRGSVEYSRPCSLSWRVHNPAWCTTAPPAATPRRTPPPQCPR</sequence>
<dbReference type="Proteomes" id="UP000006820">
    <property type="component" value="Chromosome"/>
</dbReference>
<dbReference type="KEGG" id="nfa:NFA_50070"/>
<dbReference type="AlphaFoldDB" id="Q5YPN2"/>
<dbReference type="eggNOG" id="ENOG503255P">
    <property type="taxonomic scope" value="Bacteria"/>
</dbReference>
<evidence type="ECO:0000313" key="1">
    <source>
        <dbReference type="EMBL" id="BAD59859.1"/>
    </source>
</evidence>